<dbReference type="PANTHER" id="PTHR47365:SF2">
    <property type="entry name" value="KELCH-LIKE PROTEIN 23"/>
    <property type="match status" value="1"/>
</dbReference>
<name>A0AAD2EGX9_9LAMI</name>
<accession>A0AAD2EGX9</accession>
<dbReference type="Proteomes" id="UP000834106">
    <property type="component" value="Chromosome 23"/>
</dbReference>
<evidence type="ECO:0000313" key="2">
    <source>
        <dbReference type="Proteomes" id="UP000834106"/>
    </source>
</evidence>
<proteinExistence type="predicted"/>
<evidence type="ECO:0000313" key="1">
    <source>
        <dbReference type="EMBL" id="CAI9787600.1"/>
    </source>
</evidence>
<reference evidence="1" key="1">
    <citation type="submission" date="2023-05" db="EMBL/GenBank/DDBJ databases">
        <authorList>
            <person name="Huff M."/>
        </authorList>
    </citation>
    <scope>NUCLEOTIDE SEQUENCE</scope>
</reference>
<sequence>MTRSSAEAYDPQHDIKARMWELDVLPYQTVDVSGKLYSSDNSFLAVEENKLYFLAGYRMPGEASGLRSQVHIFGTTVNGDGWRTFEPVDEGKGKKLCGRSCVLKQGY</sequence>
<gene>
    <name evidence="1" type="ORF">FPE_LOCUS35030</name>
</gene>
<keyword evidence="2" id="KW-1185">Reference proteome</keyword>
<dbReference type="EMBL" id="OU503058">
    <property type="protein sequence ID" value="CAI9787600.1"/>
    <property type="molecule type" value="Genomic_DNA"/>
</dbReference>
<protein>
    <submittedName>
        <fullName evidence="1">Uncharacterized protein</fullName>
    </submittedName>
</protein>
<dbReference type="AlphaFoldDB" id="A0AAD2EGX9"/>
<dbReference type="PANTHER" id="PTHR47365">
    <property type="entry name" value="PLANT PROTEIN, PUTATIVE-RELATED"/>
    <property type="match status" value="1"/>
</dbReference>
<organism evidence="1 2">
    <name type="scientific">Fraxinus pennsylvanica</name>
    <dbReference type="NCBI Taxonomy" id="56036"/>
    <lineage>
        <taxon>Eukaryota</taxon>
        <taxon>Viridiplantae</taxon>
        <taxon>Streptophyta</taxon>
        <taxon>Embryophyta</taxon>
        <taxon>Tracheophyta</taxon>
        <taxon>Spermatophyta</taxon>
        <taxon>Magnoliopsida</taxon>
        <taxon>eudicotyledons</taxon>
        <taxon>Gunneridae</taxon>
        <taxon>Pentapetalae</taxon>
        <taxon>asterids</taxon>
        <taxon>lamiids</taxon>
        <taxon>Lamiales</taxon>
        <taxon>Oleaceae</taxon>
        <taxon>Oleeae</taxon>
        <taxon>Fraxinus</taxon>
    </lineage>
</organism>